<sequence>MQFYRLYDWSGLTSAGSVVTGTVISSSENNAVNQLISQSITPVSLCCRKRLACSRKEKQYLLHFTRQLTTLLTSGLPLLKALSLLAGECRHLLWEEVIRALIRQLQQGKTLTQGITAYPGLFDSFYCQMITVGEETGKLPECLHTISQHIQSNRDHRATLIKSVRYPAALFIVSSLMVTLMFLFVIPEFAKIYASFDAELPVLTRQLIRISGIIAGDTMPALSLITIIIFIYHIFRRKYPNVKKTESACILRIPFIGNIIICHHVSHIFQMLAMTQQSGITLISGINTLIMTTTHPLYKTSLTAIREELLNGKSFSQSIKKSGVFPELCHELVATGEASGQFGHIFPYIAEWFKSLALNQIQEFFKILQPLLFILPAILIAVLLIAMYLPLFRLGEVLV</sequence>
<protein>
    <submittedName>
        <fullName evidence="10">Pilus assembly protein PilC</fullName>
    </submittedName>
</protein>
<keyword evidence="6 8" id="KW-1133">Transmembrane helix</keyword>
<gene>
    <name evidence="10" type="ORF">I8608_001815</name>
</gene>
<reference evidence="10" key="1">
    <citation type="journal article" date="2018" name="Genome Biol.">
        <title>SKESA: strategic k-mer extension for scrupulous assemblies.</title>
        <authorList>
            <person name="Souvorov A."/>
            <person name="Agarwala R."/>
            <person name="Lipman D.J."/>
        </authorList>
    </citation>
    <scope>NUCLEOTIDE SEQUENCE</scope>
    <source>
        <strain evidence="10">Morganella morganii ARLG-3209</strain>
    </source>
</reference>
<dbReference type="EMBL" id="DACSWI010000004">
    <property type="protein sequence ID" value="HAT3808964.1"/>
    <property type="molecule type" value="Genomic_DNA"/>
</dbReference>
<dbReference type="RefSeq" id="WP_349466587.1">
    <property type="nucleotide sequence ID" value="NZ_JBEEWI010000005.1"/>
</dbReference>
<evidence type="ECO:0000256" key="6">
    <source>
        <dbReference type="ARBA" id="ARBA00022989"/>
    </source>
</evidence>
<dbReference type="InterPro" id="IPR042094">
    <property type="entry name" value="T2SS_GspF_sf"/>
</dbReference>
<evidence type="ECO:0000259" key="9">
    <source>
        <dbReference type="Pfam" id="PF00482"/>
    </source>
</evidence>
<evidence type="ECO:0000313" key="10">
    <source>
        <dbReference type="EMBL" id="HAT3808964.1"/>
    </source>
</evidence>
<feature type="domain" description="Type II secretion system protein GspF" evidence="9">
    <location>
        <begin position="270"/>
        <end position="390"/>
    </location>
</feature>
<feature type="transmembrane region" description="Helical" evidence="8">
    <location>
        <begin position="207"/>
        <end position="235"/>
    </location>
</feature>
<dbReference type="InterPro" id="IPR018076">
    <property type="entry name" value="T2SS_GspF_dom"/>
</dbReference>
<dbReference type="Pfam" id="PF00482">
    <property type="entry name" value="T2SSF"/>
    <property type="match status" value="2"/>
</dbReference>
<dbReference type="GO" id="GO:0015628">
    <property type="term" value="P:protein secretion by the type II secretion system"/>
    <property type="evidence" value="ECO:0007669"/>
    <property type="project" value="TreeGrafter"/>
</dbReference>
<keyword evidence="5 8" id="KW-0812">Transmembrane</keyword>
<comment type="caution">
    <text evidence="10">The sequence shown here is derived from an EMBL/GenBank/DDBJ whole genome shotgun (WGS) entry which is preliminary data.</text>
</comment>
<keyword evidence="4" id="KW-0997">Cell inner membrane</keyword>
<organism evidence="10 11">
    <name type="scientific">Morganella morganii</name>
    <name type="common">Proteus morganii</name>
    <dbReference type="NCBI Taxonomy" id="582"/>
    <lineage>
        <taxon>Bacteria</taxon>
        <taxon>Pseudomonadati</taxon>
        <taxon>Pseudomonadota</taxon>
        <taxon>Gammaproteobacteria</taxon>
        <taxon>Enterobacterales</taxon>
        <taxon>Morganellaceae</taxon>
        <taxon>Morganella</taxon>
    </lineage>
</organism>
<dbReference type="PRINTS" id="PR00812">
    <property type="entry name" value="BCTERIALGSPF"/>
</dbReference>
<proteinExistence type="inferred from homology"/>
<dbReference type="FunFam" id="1.20.81.30:FF:000001">
    <property type="entry name" value="Type II secretion system protein F"/>
    <property type="match status" value="1"/>
</dbReference>
<reference evidence="10" key="2">
    <citation type="submission" date="2020-10" db="EMBL/GenBank/DDBJ databases">
        <authorList>
            <consortium name="NCBI Pathogen Detection Project"/>
        </authorList>
    </citation>
    <scope>NUCLEOTIDE SEQUENCE</scope>
    <source>
        <strain evidence="10">Morganella morganii ARLG-3209</strain>
    </source>
</reference>
<evidence type="ECO:0000256" key="2">
    <source>
        <dbReference type="ARBA" id="ARBA00005745"/>
    </source>
</evidence>
<evidence type="ECO:0000256" key="3">
    <source>
        <dbReference type="ARBA" id="ARBA00022475"/>
    </source>
</evidence>
<keyword evidence="7 8" id="KW-0472">Membrane</keyword>
<feature type="transmembrane region" description="Helical" evidence="8">
    <location>
        <begin position="166"/>
        <end position="187"/>
    </location>
</feature>
<keyword evidence="3" id="KW-1003">Cell membrane</keyword>
<dbReference type="AlphaFoldDB" id="A0AAN5MGJ7"/>
<accession>A0AAN5MGJ7</accession>
<evidence type="ECO:0000256" key="4">
    <source>
        <dbReference type="ARBA" id="ARBA00022519"/>
    </source>
</evidence>
<dbReference type="Proteomes" id="UP000865968">
    <property type="component" value="Unassembled WGS sequence"/>
</dbReference>
<evidence type="ECO:0000256" key="5">
    <source>
        <dbReference type="ARBA" id="ARBA00022692"/>
    </source>
</evidence>
<dbReference type="PANTHER" id="PTHR30012:SF7">
    <property type="entry name" value="PROTEIN TRANSPORT PROTEIN HOFC HOMOLOG"/>
    <property type="match status" value="1"/>
</dbReference>
<dbReference type="PANTHER" id="PTHR30012">
    <property type="entry name" value="GENERAL SECRETION PATHWAY PROTEIN"/>
    <property type="match status" value="1"/>
</dbReference>
<feature type="transmembrane region" description="Helical" evidence="8">
    <location>
        <begin position="371"/>
        <end position="391"/>
    </location>
</feature>
<dbReference type="GO" id="GO:0005886">
    <property type="term" value="C:plasma membrane"/>
    <property type="evidence" value="ECO:0007669"/>
    <property type="project" value="UniProtKB-SubCell"/>
</dbReference>
<evidence type="ECO:0000256" key="8">
    <source>
        <dbReference type="SAM" id="Phobius"/>
    </source>
</evidence>
<comment type="similarity">
    <text evidence="2">Belongs to the GSP F family.</text>
</comment>
<dbReference type="Gene3D" id="1.20.81.30">
    <property type="entry name" value="Type II secretion system (T2SS), domain F"/>
    <property type="match status" value="2"/>
</dbReference>
<evidence type="ECO:0000256" key="1">
    <source>
        <dbReference type="ARBA" id="ARBA00004429"/>
    </source>
</evidence>
<evidence type="ECO:0000313" key="11">
    <source>
        <dbReference type="Proteomes" id="UP000865968"/>
    </source>
</evidence>
<feature type="domain" description="Type II secretion system protein GspF" evidence="9">
    <location>
        <begin position="64"/>
        <end position="187"/>
    </location>
</feature>
<evidence type="ECO:0000256" key="7">
    <source>
        <dbReference type="ARBA" id="ARBA00023136"/>
    </source>
</evidence>
<comment type="subcellular location">
    <subcellularLocation>
        <location evidence="1">Cell inner membrane</location>
        <topology evidence="1">Multi-pass membrane protein</topology>
    </subcellularLocation>
</comment>
<name>A0AAN5MGJ7_MORMO</name>
<dbReference type="InterPro" id="IPR003004">
    <property type="entry name" value="GspF/PilC"/>
</dbReference>